<dbReference type="InterPro" id="IPR039425">
    <property type="entry name" value="RNA_pol_sigma-70-like"/>
</dbReference>
<keyword evidence="8" id="KW-1185">Reference proteome</keyword>
<dbReference type="PANTHER" id="PTHR43133:SF8">
    <property type="entry name" value="RNA POLYMERASE SIGMA FACTOR HI_1459-RELATED"/>
    <property type="match status" value="1"/>
</dbReference>
<evidence type="ECO:0000313" key="7">
    <source>
        <dbReference type="EMBL" id="TWT62610.1"/>
    </source>
</evidence>
<dbReference type="NCBIfam" id="TIGR02937">
    <property type="entry name" value="sigma70-ECF"/>
    <property type="match status" value="1"/>
</dbReference>
<accession>A0A5C5XI20</accession>
<dbReference type="InterPro" id="IPR013324">
    <property type="entry name" value="RNA_pol_sigma_r3/r4-like"/>
</dbReference>
<dbReference type="SUPFAM" id="SSF88659">
    <property type="entry name" value="Sigma3 and sigma4 domains of RNA polymerase sigma factors"/>
    <property type="match status" value="1"/>
</dbReference>
<dbReference type="CDD" id="cd06171">
    <property type="entry name" value="Sigma70_r4"/>
    <property type="match status" value="1"/>
</dbReference>
<keyword evidence="4" id="KW-0238">DNA-binding</keyword>
<comment type="similarity">
    <text evidence="1">Belongs to the sigma-70 factor family. ECF subfamily.</text>
</comment>
<sequence length="209" mass="23675">MSDQTTGTARVEDCIARLNAGDSLARGELLNLTCDRLMRLTHRIKQSYPGVARWEQTDDVFQNASMKLYEALHSVELNDARHFFRLAAKKIRETLLDLARHYQGPQGHGANHATMPPGRADQSQAPNLLDGAELTCDPSRVAEWTEMHKTIESLPEESREMFDLLWYHELSQEEAANVIGISVRQVKRRWRDAKLQLAEKMNGGPPGIE</sequence>
<evidence type="ECO:0000256" key="4">
    <source>
        <dbReference type="ARBA" id="ARBA00023125"/>
    </source>
</evidence>
<keyword evidence="5" id="KW-0804">Transcription</keyword>
<dbReference type="Proteomes" id="UP000316095">
    <property type="component" value="Unassembled WGS sequence"/>
</dbReference>
<evidence type="ECO:0000259" key="6">
    <source>
        <dbReference type="Pfam" id="PF07638"/>
    </source>
</evidence>
<keyword evidence="2" id="KW-0805">Transcription regulation</keyword>
<dbReference type="GO" id="GO:0006352">
    <property type="term" value="P:DNA-templated transcription initiation"/>
    <property type="evidence" value="ECO:0007669"/>
    <property type="project" value="InterPro"/>
</dbReference>
<dbReference type="OrthoDB" id="283468at2"/>
<dbReference type="InterPro" id="IPR053812">
    <property type="entry name" value="HTH_Sigma70_ECF-like"/>
</dbReference>
<dbReference type="PANTHER" id="PTHR43133">
    <property type="entry name" value="RNA POLYMERASE ECF-TYPE SIGMA FACTO"/>
    <property type="match status" value="1"/>
</dbReference>
<feature type="domain" description="RNA polymerase sigma-70 ECF-like HTH" evidence="6">
    <location>
        <begin position="11"/>
        <end position="202"/>
    </location>
</feature>
<organism evidence="7 8">
    <name type="scientific">Rubinisphaera italica</name>
    <dbReference type="NCBI Taxonomy" id="2527969"/>
    <lineage>
        <taxon>Bacteria</taxon>
        <taxon>Pseudomonadati</taxon>
        <taxon>Planctomycetota</taxon>
        <taxon>Planctomycetia</taxon>
        <taxon>Planctomycetales</taxon>
        <taxon>Planctomycetaceae</taxon>
        <taxon>Rubinisphaera</taxon>
    </lineage>
</organism>
<evidence type="ECO:0000256" key="3">
    <source>
        <dbReference type="ARBA" id="ARBA00023082"/>
    </source>
</evidence>
<name>A0A5C5XI20_9PLAN</name>
<dbReference type="InterPro" id="IPR014284">
    <property type="entry name" value="RNA_pol_sigma-70_dom"/>
</dbReference>
<protein>
    <submittedName>
        <fullName evidence="7">RNA polymerase sigma factor</fullName>
    </submittedName>
</protein>
<evidence type="ECO:0000256" key="2">
    <source>
        <dbReference type="ARBA" id="ARBA00023015"/>
    </source>
</evidence>
<evidence type="ECO:0000313" key="8">
    <source>
        <dbReference type="Proteomes" id="UP000316095"/>
    </source>
</evidence>
<dbReference type="Gene3D" id="1.10.10.10">
    <property type="entry name" value="Winged helix-like DNA-binding domain superfamily/Winged helix DNA-binding domain"/>
    <property type="match status" value="1"/>
</dbReference>
<dbReference type="Pfam" id="PF07638">
    <property type="entry name" value="Sigma70_ECF"/>
    <property type="match status" value="1"/>
</dbReference>
<comment type="caution">
    <text evidence="7">The sequence shown here is derived from an EMBL/GenBank/DDBJ whole genome shotgun (WGS) entry which is preliminary data.</text>
</comment>
<proteinExistence type="inferred from homology"/>
<dbReference type="GO" id="GO:0003677">
    <property type="term" value="F:DNA binding"/>
    <property type="evidence" value="ECO:0007669"/>
    <property type="project" value="UniProtKB-KW"/>
</dbReference>
<dbReference type="RefSeq" id="WP_146504443.1">
    <property type="nucleotide sequence ID" value="NZ_SJPG01000001.1"/>
</dbReference>
<dbReference type="SUPFAM" id="SSF88946">
    <property type="entry name" value="Sigma2 domain of RNA polymerase sigma factors"/>
    <property type="match status" value="1"/>
</dbReference>
<dbReference type="InterPro" id="IPR013325">
    <property type="entry name" value="RNA_pol_sigma_r2"/>
</dbReference>
<reference evidence="7 8" key="1">
    <citation type="submission" date="2019-02" db="EMBL/GenBank/DDBJ databases">
        <title>Deep-cultivation of Planctomycetes and their phenomic and genomic characterization uncovers novel biology.</title>
        <authorList>
            <person name="Wiegand S."/>
            <person name="Jogler M."/>
            <person name="Boedeker C."/>
            <person name="Pinto D."/>
            <person name="Vollmers J."/>
            <person name="Rivas-Marin E."/>
            <person name="Kohn T."/>
            <person name="Peeters S.H."/>
            <person name="Heuer A."/>
            <person name="Rast P."/>
            <person name="Oberbeckmann S."/>
            <person name="Bunk B."/>
            <person name="Jeske O."/>
            <person name="Meyerdierks A."/>
            <person name="Storesund J.E."/>
            <person name="Kallscheuer N."/>
            <person name="Luecker S."/>
            <person name="Lage O.M."/>
            <person name="Pohl T."/>
            <person name="Merkel B.J."/>
            <person name="Hornburger P."/>
            <person name="Mueller R.-W."/>
            <person name="Bruemmer F."/>
            <person name="Labrenz M."/>
            <person name="Spormann A.M."/>
            <person name="Op Den Camp H."/>
            <person name="Overmann J."/>
            <person name="Amann R."/>
            <person name="Jetten M.S.M."/>
            <person name="Mascher T."/>
            <person name="Medema M.H."/>
            <person name="Devos D.P."/>
            <person name="Kaster A.-K."/>
            <person name="Ovreas L."/>
            <person name="Rohde M."/>
            <person name="Galperin M.Y."/>
            <person name="Jogler C."/>
        </authorList>
    </citation>
    <scope>NUCLEOTIDE SEQUENCE [LARGE SCALE GENOMIC DNA]</scope>
    <source>
        <strain evidence="7 8">Pan54</strain>
    </source>
</reference>
<dbReference type="GO" id="GO:0016987">
    <property type="term" value="F:sigma factor activity"/>
    <property type="evidence" value="ECO:0007669"/>
    <property type="project" value="UniProtKB-KW"/>
</dbReference>
<evidence type="ECO:0000256" key="5">
    <source>
        <dbReference type="ARBA" id="ARBA00023163"/>
    </source>
</evidence>
<evidence type="ECO:0000256" key="1">
    <source>
        <dbReference type="ARBA" id="ARBA00010641"/>
    </source>
</evidence>
<dbReference type="EMBL" id="SJPG01000001">
    <property type="protein sequence ID" value="TWT62610.1"/>
    <property type="molecule type" value="Genomic_DNA"/>
</dbReference>
<keyword evidence="3" id="KW-0731">Sigma factor</keyword>
<dbReference type="AlphaFoldDB" id="A0A5C5XI20"/>
<gene>
    <name evidence="7" type="ORF">Pan54_33530</name>
</gene>
<dbReference type="InterPro" id="IPR036388">
    <property type="entry name" value="WH-like_DNA-bd_sf"/>
</dbReference>